<gene>
    <name evidence="2" type="ORF">IPZ78_16320</name>
</gene>
<evidence type="ECO:0000256" key="1">
    <source>
        <dbReference type="ARBA" id="ARBA00006479"/>
    </source>
</evidence>
<dbReference type="SUPFAM" id="SSF53067">
    <property type="entry name" value="Actin-like ATPase domain"/>
    <property type="match status" value="1"/>
</dbReference>
<dbReference type="PANTHER" id="PTHR18964:SF149">
    <property type="entry name" value="BIFUNCTIONAL UDP-N-ACETYLGLUCOSAMINE 2-EPIMERASE_N-ACETYLMANNOSAMINE KINASE"/>
    <property type="match status" value="1"/>
</dbReference>
<dbReference type="Pfam" id="PF00480">
    <property type="entry name" value="ROK"/>
    <property type="match status" value="1"/>
</dbReference>
<dbReference type="RefSeq" id="WP_225555064.1">
    <property type="nucleotide sequence ID" value="NZ_JADEYP010000042.1"/>
</dbReference>
<keyword evidence="3" id="KW-1185">Reference proteome</keyword>
<dbReference type="EMBL" id="JADEYP010000042">
    <property type="protein sequence ID" value="MCA5006707.1"/>
    <property type="molecule type" value="Genomic_DNA"/>
</dbReference>
<dbReference type="PANTHER" id="PTHR18964">
    <property type="entry name" value="ROK (REPRESSOR, ORF, KINASE) FAMILY"/>
    <property type="match status" value="1"/>
</dbReference>
<proteinExistence type="inferred from homology"/>
<dbReference type="SUPFAM" id="SSF46785">
    <property type="entry name" value="Winged helix' DNA-binding domain"/>
    <property type="match status" value="1"/>
</dbReference>
<dbReference type="Gene3D" id="3.30.420.40">
    <property type="match status" value="2"/>
</dbReference>
<dbReference type="Proteomes" id="UP001165302">
    <property type="component" value="Unassembled WGS sequence"/>
</dbReference>
<dbReference type="Gene3D" id="1.10.10.10">
    <property type="entry name" value="Winged helix-like DNA-binding domain superfamily/Winged helix DNA-binding domain"/>
    <property type="match status" value="1"/>
</dbReference>
<reference evidence="2" key="1">
    <citation type="submission" date="2020-10" db="EMBL/GenBank/DDBJ databases">
        <authorList>
            <person name="Lu T."/>
            <person name="Wang Q."/>
            <person name="Han X."/>
        </authorList>
    </citation>
    <scope>NUCLEOTIDE SEQUENCE</scope>
    <source>
        <strain evidence="2">WQ 366</strain>
    </source>
</reference>
<protein>
    <submittedName>
        <fullName evidence="2">ROK family protein</fullName>
    </submittedName>
</protein>
<comment type="similarity">
    <text evidence="1">Belongs to the ROK (NagC/XylR) family.</text>
</comment>
<evidence type="ECO:0000313" key="2">
    <source>
        <dbReference type="EMBL" id="MCA5006707.1"/>
    </source>
</evidence>
<dbReference type="InterPro" id="IPR036390">
    <property type="entry name" value="WH_DNA-bd_sf"/>
</dbReference>
<name>A0ABS7ZAU6_9SPHI</name>
<dbReference type="InterPro" id="IPR000600">
    <property type="entry name" value="ROK"/>
</dbReference>
<sequence length="395" mass="43719">MLDQLQTQIIKTIYFTGQQSIAEISLSIGKSVPIITKAIQNLLSEEIIISNGLRASTGGRRAAAYSINKDKIGNILTISINRYSITIALYNVLNQPISEHCELKLKDLDDQAIYDQVIQITKKIISTYNKLPIFAVGITTPGFVDFHTGVNNSQKKHSPLYNLAEKIQKELNINTYIENDSSGIAIAEKHFGHVKNTNHALVINLTWGVGLGIIVDNQLFRGFNGYAGEFSHIPLADENKLCSCGKKGCLEVEASLESAIEYIKERLNYGEVSLLAPHINNDDRSQFFEALIQAYKLGDQLTIHAIKKMGFMLGKGIATLIHILNPEKVIISGIGGVFGDILLPEIQSSIHIYCIPRLSKRTTIEISDLDNIQLIASASIAMMQTKQLISNHKQF</sequence>
<evidence type="ECO:0000313" key="3">
    <source>
        <dbReference type="Proteomes" id="UP001165302"/>
    </source>
</evidence>
<organism evidence="2 3">
    <name type="scientific">Sphingobacterium bovistauri</name>
    <dbReference type="NCBI Taxonomy" id="2781959"/>
    <lineage>
        <taxon>Bacteria</taxon>
        <taxon>Pseudomonadati</taxon>
        <taxon>Bacteroidota</taxon>
        <taxon>Sphingobacteriia</taxon>
        <taxon>Sphingobacteriales</taxon>
        <taxon>Sphingobacteriaceae</taxon>
        <taxon>Sphingobacterium</taxon>
    </lineage>
</organism>
<accession>A0ABS7ZAU6</accession>
<dbReference type="InterPro" id="IPR043129">
    <property type="entry name" value="ATPase_NBD"/>
</dbReference>
<comment type="caution">
    <text evidence="2">The sequence shown here is derived from an EMBL/GenBank/DDBJ whole genome shotgun (WGS) entry which is preliminary data.</text>
</comment>
<dbReference type="InterPro" id="IPR036388">
    <property type="entry name" value="WH-like_DNA-bd_sf"/>
</dbReference>